<dbReference type="AlphaFoldDB" id="A0A0F9EK48"/>
<dbReference type="PANTHER" id="PTHR43174">
    <property type="entry name" value="UDP-N-ACETYLGLUCOSAMINE 2-EPIMERASE"/>
    <property type="match status" value="1"/>
</dbReference>
<evidence type="ECO:0000259" key="1">
    <source>
        <dbReference type="Pfam" id="PF02350"/>
    </source>
</evidence>
<gene>
    <name evidence="2" type="ORF">LCGC14_2417310</name>
</gene>
<dbReference type="SUPFAM" id="SSF53756">
    <property type="entry name" value="UDP-Glycosyltransferase/glycogen phosphorylase"/>
    <property type="match status" value="1"/>
</dbReference>
<dbReference type="PANTHER" id="PTHR43174:SF1">
    <property type="entry name" value="UDP-N-ACETYLGLUCOSAMINE 2-EPIMERASE"/>
    <property type="match status" value="1"/>
</dbReference>
<dbReference type="EMBL" id="LAZR01036669">
    <property type="protein sequence ID" value="KKL24243.1"/>
    <property type="molecule type" value="Genomic_DNA"/>
</dbReference>
<proteinExistence type="predicted"/>
<feature type="domain" description="UDP-N-acetylglucosamine 2-epimerase" evidence="1">
    <location>
        <begin position="5"/>
        <end position="114"/>
    </location>
</feature>
<dbReference type="Pfam" id="PF02350">
    <property type="entry name" value="Epimerase_2"/>
    <property type="match status" value="1"/>
</dbReference>
<comment type="caution">
    <text evidence="2">The sequence shown here is derived from an EMBL/GenBank/DDBJ whole genome shotgun (WGS) entry which is preliminary data.</text>
</comment>
<organism evidence="2">
    <name type="scientific">marine sediment metagenome</name>
    <dbReference type="NCBI Taxonomy" id="412755"/>
    <lineage>
        <taxon>unclassified sequences</taxon>
        <taxon>metagenomes</taxon>
        <taxon>ecological metagenomes</taxon>
    </lineage>
</organism>
<reference evidence="2" key="1">
    <citation type="journal article" date="2015" name="Nature">
        <title>Complex archaea that bridge the gap between prokaryotes and eukaryotes.</title>
        <authorList>
            <person name="Spang A."/>
            <person name="Saw J.H."/>
            <person name="Jorgensen S.L."/>
            <person name="Zaremba-Niedzwiedzka K."/>
            <person name="Martijn J."/>
            <person name="Lind A.E."/>
            <person name="van Eijk R."/>
            <person name="Schleper C."/>
            <person name="Guy L."/>
            <person name="Ettema T.J."/>
        </authorList>
    </citation>
    <scope>NUCLEOTIDE SEQUENCE</scope>
</reference>
<dbReference type="InterPro" id="IPR003331">
    <property type="entry name" value="UDP_GlcNAc_Epimerase_2_dom"/>
</dbReference>
<dbReference type="Gene3D" id="3.40.50.2000">
    <property type="entry name" value="Glycogen Phosphorylase B"/>
    <property type="match status" value="2"/>
</dbReference>
<feature type="non-terminal residue" evidence="2">
    <location>
        <position position="1"/>
    </location>
</feature>
<protein>
    <recommendedName>
        <fullName evidence="1">UDP-N-acetylglucosamine 2-epimerase domain-containing protein</fullName>
    </recommendedName>
</protein>
<sequence>NDIIMRAEKPDNLDLVGPLGYVDFVVRLSTALGLLTDSGGAVEEAATLGVPTVVFRRYSDRPEAEEAGIAVRITPTRTSPSIALYTLAEKTLNREPHDIYGDRKSAFRIASHIKKVLS</sequence>
<evidence type="ECO:0000313" key="2">
    <source>
        <dbReference type="EMBL" id="KKL24243.1"/>
    </source>
</evidence>
<accession>A0A0F9EK48</accession>
<name>A0A0F9EK48_9ZZZZ</name>
<dbReference type="InterPro" id="IPR029767">
    <property type="entry name" value="WecB-like"/>
</dbReference>